<dbReference type="Gene3D" id="1.20.58.60">
    <property type="match status" value="9"/>
</dbReference>
<protein>
    <recommendedName>
        <fullName evidence="12">Microtubule actin crosslinking factor 1</fullName>
    </recommendedName>
</protein>
<evidence type="ECO:0008006" key="12">
    <source>
        <dbReference type="Google" id="ProtNLM"/>
    </source>
</evidence>
<dbReference type="SMART" id="SM00150">
    <property type="entry name" value="SPEC"/>
    <property type="match status" value="8"/>
</dbReference>
<dbReference type="CDD" id="cd00176">
    <property type="entry name" value="SPEC"/>
    <property type="match status" value="3"/>
</dbReference>
<keyword evidence="11" id="KW-1185">Reference proteome</keyword>
<dbReference type="GO" id="GO:0005737">
    <property type="term" value="C:cytoplasm"/>
    <property type="evidence" value="ECO:0007669"/>
    <property type="project" value="TreeGrafter"/>
</dbReference>
<evidence type="ECO:0000256" key="2">
    <source>
        <dbReference type="ARBA" id="ARBA00022490"/>
    </source>
</evidence>
<dbReference type="GO" id="GO:0045104">
    <property type="term" value="P:intermediate filament cytoskeleton organization"/>
    <property type="evidence" value="ECO:0007669"/>
    <property type="project" value="InterPro"/>
</dbReference>
<reference evidence="10" key="2">
    <citation type="submission" date="2025-08" db="UniProtKB">
        <authorList>
            <consortium name="Ensembl"/>
        </authorList>
    </citation>
    <scope>IDENTIFICATION</scope>
</reference>
<dbReference type="PROSITE" id="PS51460">
    <property type="entry name" value="GAR"/>
    <property type="match status" value="1"/>
</dbReference>
<dbReference type="SMART" id="SM00243">
    <property type="entry name" value="GAS2"/>
    <property type="match status" value="1"/>
</dbReference>
<dbReference type="InParanoid" id="A0A669EFR6"/>
<dbReference type="Pfam" id="PF02187">
    <property type="entry name" value="GAS2"/>
    <property type="match status" value="1"/>
</dbReference>
<dbReference type="SUPFAM" id="SSF47473">
    <property type="entry name" value="EF-hand"/>
    <property type="match status" value="1"/>
</dbReference>
<dbReference type="InterPro" id="IPR002017">
    <property type="entry name" value="Spectrin_repeat"/>
</dbReference>
<dbReference type="SUPFAM" id="SSF46966">
    <property type="entry name" value="Spectrin repeat"/>
    <property type="match status" value="9"/>
</dbReference>
<name>A0A669EFR6_ORENI</name>
<dbReference type="PANTHER" id="PTHR23169:SF33">
    <property type="entry name" value="MICROTUBULE-ACTIN CROSS-LINKING FACTOR 1, ISOFORMS 1_2_3_5"/>
    <property type="match status" value="1"/>
</dbReference>
<dbReference type="InterPro" id="IPR018247">
    <property type="entry name" value="EF_Hand_1_Ca_BS"/>
</dbReference>
<dbReference type="InterPro" id="IPR003108">
    <property type="entry name" value="GAR_dom"/>
</dbReference>
<keyword evidence="4" id="KW-0106">Calcium</keyword>
<dbReference type="InterPro" id="IPR043197">
    <property type="entry name" value="Plakin"/>
</dbReference>
<evidence type="ECO:0000256" key="3">
    <source>
        <dbReference type="ARBA" id="ARBA00022723"/>
    </source>
</evidence>
<dbReference type="Pfam" id="PF00435">
    <property type="entry name" value="Spectrin"/>
    <property type="match status" value="3"/>
</dbReference>
<evidence type="ECO:0000313" key="10">
    <source>
        <dbReference type="Ensembl" id="ENSONIP00000071775.1"/>
    </source>
</evidence>
<dbReference type="GO" id="GO:0042060">
    <property type="term" value="P:wound healing"/>
    <property type="evidence" value="ECO:0007669"/>
    <property type="project" value="TreeGrafter"/>
</dbReference>
<sequence length="1438" mass="165281">AAKLEKLKTIDLDPELIAEQVYDKHIHDSGGFNVFFPLLHLLQTPIEALQEQCNTTSATNSHVVLQLEHAQSLLFQFSEGFAEVSPWLEETQTLIGQLSLTTISYEAFREQQDLLQGLRESIAEHRPLIARLCSLAKRLSELNSIQGDQFCRTAAELNERMTLIKESLHRLLSRIQTPTLLQGLTPRIQEQLQDNKQTLAELSKLELGLSSQFACHILVIPAIQERVSSLSLLWDETHNQAKERETWLLKLLDLAIKYWSDVSDVTTALNDAQQAVLDLNASRTDSETIRQNSLQGDLDSLGVLGMELMSACGDTDKPDVTKSLDELYCTWNNLSKLWNESISNNEPHLFYYQGLFAWLKSAELRSAEEFVVGTDLESVKEQLCDLKELKRELYQKKIEIESLNHRFVCRLSPGSERPGSISPLCDFRQRWDSLESETVNRQHQLECALLGLGQFQNTLDELHTWLSRTTEQLQGSQPISIDLQACEIELAKHKVLRNDVMSHVRTMESLNKAGRGLLEVGSAEGPHGLQSRLEHLNESWEFVHCETERRQLELENRLSQVQDVTMEIQDLLQWLENTELRLSSSKTMWGMPDSASERLNAHLELCNEMESKLHTYTDVKNAIHRMLESSGVVRGSSTEHSLSILEQKWASVYSKVQERKAKLTEGLNLAKEFHSSVQELLTKMSKCEESMGNLPAPSFVLDTVCAQLHGHRTLVNEVNGYGEKKTTVENAGLRLTELSRKDDCDVIHNLIMTVQDRYKKLQQRTSERGRMLEDVKKNAKQFNESWRLLVDWMTEVEQTLDTHKEIAVSHEEIKQQLTEQKEFQKLLRSKRPMYEATLKSGRSLTLEEALLFSGRFTDALQALNDWLYRAEPQLAEDVPVGGDKDMVNNLIDKHKAFQKELGKRAGCIRTLKRSVRDLTRSSTADAHWLQEQMDELEGRWEAVCKLSVSKQDRLEAALQQAEKFDGLVHCFMERLTEVERILKYGVIPEEEEGLLSFRKQHEVMELENIQCLGEEILASCHPDSIITLKSWISVTKTRYEEVSTWAQQQGQKIQASLTALETEREEVQRLLDWISSAEEALSLRDQEPLPEATEHNQKLIEQHTVFMEELNKKFPEVEHATKSCKHKSISKQQVSPSKRPLTSKPLQLVSEWQKLWLLAVARQNRLEQHQQMLKEMEEFANFDFNIWRKRYIQWISHLKSRILDVFRSIDRDQDGRISQKEFIDYVLASKFPTSSLEMNAVANIFDMNNDGFIDYYEFVSALHPSRDPYRKTLDADQINEEVSRQVAQCNCPKRFQVEQISANRYRVSRLLFGDSQQLRMVRILRSTLMVRVGGGWTALDEFLVKNDPCRVKGRTNLKIKEKYLSPAGSTSKGLTVSRSNSSLSLYSSASAPTSPMTRKVSFKLRVKQLPIFLILNHERISITMQDQVAPFYFLNEEQ</sequence>
<dbReference type="FunFam" id="3.30.920.20:FF:000002">
    <property type="entry name" value="dystonin isoform X1"/>
    <property type="match status" value="1"/>
</dbReference>
<dbReference type="GeneTree" id="ENSGT00940000159045"/>
<dbReference type="GO" id="GO:0005198">
    <property type="term" value="F:structural molecule activity"/>
    <property type="evidence" value="ECO:0007669"/>
    <property type="project" value="TreeGrafter"/>
</dbReference>
<dbReference type="SMART" id="SM00054">
    <property type="entry name" value="EFh"/>
    <property type="match status" value="2"/>
</dbReference>
<reference evidence="10" key="3">
    <citation type="submission" date="2025-09" db="UniProtKB">
        <authorList>
            <consortium name="Ensembl"/>
        </authorList>
    </citation>
    <scope>IDENTIFICATION</scope>
</reference>
<dbReference type="Gene3D" id="1.10.238.10">
    <property type="entry name" value="EF-hand"/>
    <property type="match status" value="1"/>
</dbReference>
<dbReference type="InterPro" id="IPR036534">
    <property type="entry name" value="GAR_dom_sf"/>
</dbReference>
<reference evidence="11" key="1">
    <citation type="submission" date="2012-01" db="EMBL/GenBank/DDBJ databases">
        <title>The Genome Sequence of Oreochromis niloticus (Nile Tilapia).</title>
        <authorList>
            <consortium name="Broad Institute Genome Assembly Team"/>
            <consortium name="Broad Institute Sequencing Platform"/>
            <person name="Di Palma F."/>
            <person name="Johnson J."/>
            <person name="Lander E.S."/>
            <person name="Lindblad-Toh K."/>
        </authorList>
    </citation>
    <scope>NUCLEOTIDE SEQUENCE [LARGE SCALE GENOMIC DNA]</scope>
</reference>
<dbReference type="SUPFAM" id="SSF143575">
    <property type="entry name" value="GAS2 domain-like"/>
    <property type="match status" value="1"/>
</dbReference>
<feature type="domain" description="EF-hand" evidence="8">
    <location>
        <begin position="1197"/>
        <end position="1232"/>
    </location>
</feature>
<feature type="domain" description="GAR" evidence="9">
    <location>
        <begin position="1273"/>
        <end position="1350"/>
    </location>
</feature>
<dbReference type="Pfam" id="PF13499">
    <property type="entry name" value="EF-hand_7"/>
    <property type="match status" value="1"/>
</dbReference>
<dbReference type="GO" id="GO:0008017">
    <property type="term" value="F:microtubule binding"/>
    <property type="evidence" value="ECO:0007669"/>
    <property type="project" value="InterPro"/>
</dbReference>
<dbReference type="InterPro" id="IPR002048">
    <property type="entry name" value="EF_hand_dom"/>
</dbReference>
<organism evidence="10 11">
    <name type="scientific">Oreochromis niloticus</name>
    <name type="common">Nile tilapia</name>
    <name type="synonym">Tilapia nilotica</name>
    <dbReference type="NCBI Taxonomy" id="8128"/>
    <lineage>
        <taxon>Eukaryota</taxon>
        <taxon>Metazoa</taxon>
        <taxon>Chordata</taxon>
        <taxon>Craniata</taxon>
        <taxon>Vertebrata</taxon>
        <taxon>Euteleostomi</taxon>
        <taxon>Actinopterygii</taxon>
        <taxon>Neopterygii</taxon>
        <taxon>Teleostei</taxon>
        <taxon>Neoteleostei</taxon>
        <taxon>Acanthomorphata</taxon>
        <taxon>Ovalentaria</taxon>
        <taxon>Cichlomorphae</taxon>
        <taxon>Cichliformes</taxon>
        <taxon>Cichlidae</taxon>
        <taxon>African cichlids</taxon>
        <taxon>Pseudocrenilabrinae</taxon>
        <taxon>Oreochromini</taxon>
        <taxon>Oreochromis</taxon>
    </lineage>
</organism>
<dbReference type="InterPro" id="IPR018159">
    <property type="entry name" value="Spectrin/alpha-actinin"/>
</dbReference>
<gene>
    <name evidence="10" type="primary">macf1b</name>
</gene>
<dbReference type="GO" id="GO:0005509">
    <property type="term" value="F:calcium ion binding"/>
    <property type="evidence" value="ECO:0007669"/>
    <property type="project" value="InterPro"/>
</dbReference>
<dbReference type="PROSITE" id="PS00018">
    <property type="entry name" value="EF_HAND_1"/>
    <property type="match status" value="2"/>
</dbReference>
<evidence type="ECO:0000259" key="8">
    <source>
        <dbReference type="PROSITE" id="PS50222"/>
    </source>
</evidence>
<dbReference type="PROSITE" id="PS50222">
    <property type="entry name" value="EF_HAND_2"/>
    <property type="match status" value="2"/>
</dbReference>
<dbReference type="GO" id="GO:0005882">
    <property type="term" value="C:intermediate filament"/>
    <property type="evidence" value="ECO:0007669"/>
    <property type="project" value="TreeGrafter"/>
</dbReference>
<keyword evidence="5" id="KW-0206">Cytoskeleton</keyword>
<dbReference type="Proteomes" id="UP000005207">
    <property type="component" value="Linkage group LG11"/>
</dbReference>
<dbReference type="PANTHER" id="PTHR23169">
    <property type="entry name" value="ENVOPLAKIN"/>
    <property type="match status" value="1"/>
</dbReference>
<evidence type="ECO:0000256" key="1">
    <source>
        <dbReference type="ARBA" id="ARBA00004245"/>
    </source>
</evidence>
<dbReference type="GO" id="GO:0005886">
    <property type="term" value="C:plasma membrane"/>
    <property type="evidence" value="ECO:0007669"/>
    <property type="project" value="UniProtKB-SubCell"/>
</dbReference>
<evidence type="ECO:0000256" key="7">
    <source>
        <dbReference type="SAM" id="MobiDB-lite"/>
    </source>
</evidence>
<accession>A0A669EFR6</accession>
<comment type="subcellular location">
    <subcellularLocation>
        <location evidence="1">Cytoplasm</location>
        <location evidence="1">Cytoskeleton</location>
    </subcellularLocation>
</comment>
<dbReference type="InterPro" id="IPR011992">
    <property type="entry name" value="EF-hand-dom_pair"/>
</dbReference>
<feature type="region of interest" description="Disordered" evidence="7">
    <location>
        <begin position="1121"/>
        <end position="1140"/>
    </location>
</feature>
<dbReference type="Ensembl" id="ENSONIT00000036969.1">
    <property type="protein sequence ID" value="ENSONIP00000071775.1"/>
    <property type="gene ID" value="ENSONIG00000027609.1"/>
</dbReference>
<dbReference type="OMA" id="PDENFKM"/>
<evidence type="ECO:0000256" key="5">
    <source>
        <dbReference type="ARBA" id="ARBA00023212"/>
    </source>
</evidence>
<dbReference type="FunFam" id="1.20.58.60:FF:000001">
    <property type="entry name" value="Microtubule-actin cross-linking factor 1"/>
    <property type="match status" value="2"/>
</dbReference>
<dbReference type="Gene3D" id="3.30.920.20">
    <property type="entry name" value="Gas2-like domain"/>
    <property type="match status" value="1"/>
</dbReference>
<proteinExistence type="predicted"/>
<evidence type="ECO:0000256" key="4">
    <source>
        <dbReference type="ARBA" id="ARBA00022837"/>
    </source>
</evidence>
<evidence type="ECO:0000313" key="11">
    <source>
        <dbReference type="Proteomes" id="UP000005207"/>
    </source>
</evidence>
<evidence type="ECO:0000256" key="6">
    <source>
        <dbReference type="SAM" id="Coils"/>
    </source>
</evidence>
<dbReference type="CDD" id="cd00051">
    <property type="entry name" value="EFh"/>
    <property type="match status" value="1"/>
</dbReference>
<keyword evidence="6" id="KW-0175">Coiled coil</keyword>
<evidence type="ECO:0000259" key="9">
    <source>
        <dbReference type="PROSITE" id="PS51460"/>
    </source>
</evidence>
<feature type="domain" description="EF-hand" evidence="8">
    <location>
        <begin position="1233"/>
        <end position="1268"/>
    </location>
</feature>
<feature type="coiled-coil region" evidence="6">
    <location>
        <begin position="379"/>
        <end position="406"/>
    </location>
</feature>
<keyword evidence="2" id="KW-0963">Cytoplasm</keyword>
<keyword evidence="3" id="KW-0479">Metal-binding</keyword>